<dbReference type="Proteomes" id="UP001428817">
    <property type="component" value="Unassembled WGS sequence"/>
</dbReference>
<reference evidence="2" key="1">
    <citation type="journal article" date="2019" name="Int. J. Syst. Evol. Microbiol.">
        <title>The Global Catalogue of Microorganisms (GCM) 10K type strain sequencing project: providing services to taxonomists for standard genome sequencing and annotation.</title>
        <authorList>
            <consortium name="The Broad Institute Genomics Platform"/>
            <consortium name="The Broad Institute Genome Sequencing Center for Infectious Disease"/>
            <person name="Wu L."/>
            <person name="Ma J."/>
        </authorList>
    </citation>
    <scope>NUCLEOTIDE SEQUENCE [LARGE SCALE GENOMIC DNA]</scope>
    <source>
        <strain evidence="2">JCM 18303</strain>
    </source>
</reference>
<keyword evidence="2" id="KW-1185">Reference proteome</keyword>
<sequence>MPRPEEPEAIDLDEVFATLAEVAVRTSEHGSWQEHACFLLGSASSQWQVIPFGHPVVCDLVARLRQLPGFDDDRLLDLIGSRETGITVLWRDPSLTRSH</sequence>
<dbReference type="EMBL" id="BAABJP010000018">
    <property type="protein sequence ID" value="GAA5159353.1"/>
    <property type="molecule type" value="Genomic_DNA"/>
</dbReference>
<protein>
    <submittedName>
        <fullName evidence="1">Uncharacterized protein</fullName>
    </submittedName>
</protein>
<dbReference type="RefSeq" id="WP_185060256.1">
    <property type="nucleotide sequence ID" value="NZ_BAABJP010000018.1"/>
</dbReference>
<accession>A0ABP9QAK7</accession>
<evidence type="ECO:0000313" key="2">
    <source>
        <dbReference type="Proteomes" id="UP001428817"/>
    </source>
</evidence>
<evidence type="ECO:0000313" key="1">
    <source>
        <dbReference type="EMBL" id="GAA5159353.1"/>
    </source>
</evidence>
<comment type="caution">
    <text evidence="1">The sequence shown here is derived from an EMBL/GenBank/DDBJ whole genome shotgun (WGS) entry which is preliminary data.</text>
</comment>
<organism evidence="1 2">
    <name type="scientific">Pseudonocardia eucalypti</name>
    <dbReference type="NCBI Taxonomy" id="648755"/>
    <lineage>
        <taxon>Bacteria</taxon>
        <taxon>Bacillati</taxon>
        <taxon>Actinomycetota</taxon>
        <taxon>Actinomycetes</taxon>
        <taxon>Pseudonocardiales</taxon>
        <taxon>Pseudonocardiaceae</taxon>
        <taxon>Pseudonocardia</taxon>
    </lineage>
</organism>
<proteinExistence type="predicted"/>
<gene>
    <name evidence="1" type="ORF">GCM10023321_40380</name>
</gene>
<name>A0ABP9QAK7_9PSEU</name>